<dbReference type="InterPro" id="IPR021896">
    <property type="entry name" value="THAP9-like_HTH"/>
</dbReference>
<feature type="domain" description="THAP9-like helix-turn-helix" evidence="2">
    <location>
        <begin position="154"/>
        <end position="236"/>
    </location>
</feature>
<dbReference type="Pfam" id="PF12017">
    <property type="entry name" value="Tnp_P_element"/>
    <property type="match status" value="1"/>
</dbReference>
<name>A0ABD0SJ42_LOXSC</name>
<keyword evidence="1" id="KW-0175">Coiled coil</keyword>
<sequence>MPGWEQNTITSTACLMDIGHTIKQLSSKDIYEYYDTFPKDPTNCKNLRNKLVSINGSKRPGPLRSVQFQRTANVSREKKNIMTICASTSRGNVRRPSDDEFDYIFDTPRKALLRKKLKKSTLLNLKHRKVIKTLKQKARRLQKRNKSLKGILSELQKKRFISNDVSNLLSENVFAADLFNNMVKKIKKDKKRPMPKYTPEFRKFCLTLHYHSPRAYTYVRNTFDTCLPHPKTLYNWYCSIDGSPGFTNESFKLLKSKSQSSDKTLICGLIADEMAIRPQNIKGGLGNVMKGNVM</sequence>
<dbReference type="Pfam" id="PF21787">
    <property type="entry name" value="TNP-like_RNaseH_N"/>
    <property type="match status" value="1"/>
</dbReference>
<dbReference type="InterPro" id="IPR048365">
    <property type="entry name" value="TNP-like_RNaseH_N"/>
</dbReference>
<evidence type="ECO:0000313" key="5">
    <source>
        <dbReference type="Proteomes" id="UP001549921"/>
    </source>
</evidence>
<protein>
    <submittedName>
        <fullName evidence="4">Uncharacterized protein</fullName>
    </submittedName>
</protein>
<evidence type="ECO:0000256" key="1">
    <source>
        <dbReference type="SAM" id="Coils"/>
    </source>
</evidence>
<organism evidence="4 5">
    <name type="scientific">Loxostege sticticalis</name>
    <name type="common">Beet webworm moth</name>
    <dbReference type="NCBI Taxonomy" id="481309"/>
    <lineage>
        <taxon>Eukaryota</taxon>
        <taxon>Metazoa</taxon>
        <taxon>Ecdysozoa</taxon>
        <taxon>Arthropoda</taxon>
        <taxon>Hexapoda</taxon>
        <taxon>Insecta</taxon>
        <taxon>Pterygota</taxon>
        <taxon>Neoptera</taxon>
        <taxon>Endopterygota</taxon>
        <taxon>Lepidoptera</taxon>
        <taxon>Glossata</taxon>
        <taxon>Ditrysia</taxon>
        <taxon>Pyraloidea</taxon>
        <taxon>Crambidae</taxon>
        <taxon>Pyraustinae</taxon>
        <taxon>Loxostege</taxon>
    </lineage>
</organism>
<feature type="domain" description="Transposable element P transposase-like RNase H" evidence="3">
    <location>
        <begin position="243"/>
        <end position="279"/>
    </location>
</feature>
<dbReference type="AlphaFoldDB" id="A0ABD0SJ42"/>
<proteinExistence type="predicted"/>
<accession>A0ABD0SJ42</accession>
<dbReference type="EMBL" id="JBEDNZ010000020">
    <property type="protein sequence ID" value="KAL0819868.1"/>
    <property type="molecule type" value="Genomic_DNA"/>
</dbReference>
<evidence type="ECO:0000259" key="2">
    <source>
        <dbReference type="Pfam" id="PF12017"/>
    </source>
</evidence>
<reference evidence="4 5" key="1">
    <citation type="submission" date="2024-06" db="EMBL/GenBank/DDBJ databases">
        <title>A chromosome-level genome assembly of beet webworm, Loxostege sticticalis.</title>
        <authorList>
            <person name="Zhang Y."/>
        </authorList>
    </citation>
    <scope>NUCLEOTIDE SEQUENCE [LARGE SCALE GENOMIC DNA]</scope>
    <source>
        <strain evidence="4">AQ028</strain>
        <tissue evidence="4">Male pupae</tissue>
    </source>
</reference>
<dbReference type="Proteomes" id="UP001549921">
    <property type="component" value="Unassembled WGS sequence"/>
</dbReference>
<evidence type="ECO:0000259" key="3">
    <source>
        <dbReference type="Pfam" id="PF21787"/>
    </source>
</evidence>
<feature type="coiled-coil region" evidence="1">
    <location>
        <begin position="124"/>
        <end position="158"/>
    </location>
</feature>
<comment type="caution">
    <text evidence="4">The sequence shown here is derived from an EMBL/GenBank/DDBJ whole genome shotgun (WGS) entry which is preliminary data.</text>
</comment>
<evidence type="ECO:0000313" key="4">
    <source>
        <dbReference type="EMBL" id="KAL0819868.1"/>
    </source>
</evidence>
<gene>
    <name evidence="4" type="ORF">ABMA28_007888</name>
</gene>